<reference evidence="1" key="2">
    <citation type="submission" date="2020-09" db="EMBL/GenBank/DDBJ databases">
        <authorList>
            <person name="Sun Q."/>
            <person name="Ohkuma M."/>
        </authorList>
    </citation>
    <scope>NUCLEOTIDE SEQUENCE</scope>
    <source>
        <strain evidence="1">JCM 17251</strain>
    </source>
</reference>
<accession>A0A917Y2L6</accession>
<dbReference type="RefSeq" id="WP_188858819.1">
    <property type="nucleotide sequence ID" value="NZ_BMOS01000031.1"/>
</dbReference>
<comment type="caution">
    <text evidence="1">The sequence shown here is derived from an EMBL/GenBank/DDBJ whole genome shotgun (WGS) entry which is preliminary data.</text>
</comment>
<organism evidence="1 2">
    <name type="scientific">Oceanobacillus indicireducens</name>
    <dbReference type="NCBI Taxonomy" id="1004261"/>
    <lineage>
        <taxon>Bacteria</taxon>
        <taxon>Bacillati</taxon>
        <taxon>Bacillota</taxon>
        <taxon>Bacilli</taxon>
        <taxon>Bacillales</taxon>
        <taxon>Bacillaceae</taxon>
        <taxon>Oceanobacillus</taxon>
    </lineage>
</organism>
<evidence type="ECO:0000313" key="1">
    <source>
        <dbReference type="EMBL" id="GGN64316.1"/>
    </source>
</evidence>
<proteinExistence type="predicted"/>
<protein>
    <submittedName>
        <fullName evidence="1">Uncharacterized protein</fullName>
    </submittedName>
</protein>
<dbReference type="EMBL" id="BMOS01000031">
    <property type="protein sequence ID" value="GGN64316.1"/>
    <property type="molecule type" value="Genomic_DNA"/>
</dbReference>
<name>A0A917Y2L6_9BACI</name>
<reference evidence="1" key="1">
    <citation type="journal article" date="2014" name="Int. J. Syst. Evol. Microbiol.">
        <title>Complete genome sequence of Corynebacterium casei LMG S-19264T (=DSM 44701T), isolated from a smear-ripened cheese.</title>
        <authorList>
            <consortium name="US DOE Joint Genome Institute (JGI-PGF)"/>
            <person name="Walter F."/>
            <person name="Albersmeier A."/>
            <person name="Kalinowski J."/>
            <person name="Ruckert C."/>
        </authorList>
    </citation>
    <scope>NUCLEOTIDE SEQUENCE</scope>
    <source>
        <strain evidence="1">JCM 17251</strain>
    </source>
</reference>
<evidence type="ECO:0000313" key="2">
    <source>
        <dbReference type="Proteomes" id="UP000624041"/>
    </source>
</evidence>
<dbReference type="Proteomes" id="UP000624041">
    <property type="component" value="Unassembled WGS sequence"/>
</dbReference>
<gene>
    <name evidence="1" type="ORF">GCM10007971_32060</name>
</gene>
<dbReference type="InterPro" id="IPR043721">
    <property type="entry name" value="DUF5662"/>
</dbReference>
<sequence>MEYTQEKCRKDTINHINEVRRCLSRVIVELEERGRVHDKSKLESPEIEIFTEYTPKLASSTYGSTEYHENLKGMQKALKHHYENNSHHPEHYKNGIQGMNLLDIIEMFCDWKAATLRHVDGDIRKSIEINQKRFNYSDELKEIFKNSVAIFD</sequence>
<dbReference type="AlphaFoldDB" id="A0A917Y2L6"/>
<keyword evidence="2" id="KW-1185">Reference proteome</keyword>
<dbReference type="Pfam" id="PF18907">
    <property type="entry name" value="DUF5662"/>
    <property type="match status" value="1"/>
</dbReference>